<name>A0ABT2VX68_9FLAO</name>
<dbReference type="Proteomes" id="UP001208114">
    <property type="component" value="Unassembled WGS sequence"/>
</dbReference>
<reference evidence="2" key="1">
    <citation type="submission" date="2023-07" db="EMBL/GenBank/DDBJ databases">
        <title>Chryseobacterium sp. GMJ5 Genome sequencing and assembly.</title>
        <authorList>
            <person name="Jung Y."/>
        </authorList>
    </citation>
    <scope>NUCLEOTIDE SEQUENCE [LARGE SCALE GENOMIC DNA]</scope>
    <source>
        <strain evidence="2">GMJ5</strain>
    </source>
</reference>
<evidence type="ECO:0000313" key="2">
    <source>
        <dbReference type="Proteomes" id="UP001208114"/>
    </source>
</evidence>
<evidence type="ECO:0000313" key="1">
    <source>
        <dbReference type="EMBL" id="MCU7614591.1"/>
    </source>
</evidence>
<organism evidence="1 2">
    <name type="scientific">Chryseobacterium gilvum</name>
    <dbReference type="NCBI Taxonomy" id="2976534"/>
    <lineage>
        <taxon>Bacteria</taxon>
        <taxon>Pseudomonadati</taxon>
        <taxon>Bacteroidota</taxon>
        <taxon>Flavobacteriia</taxon>
        <taxon>Flavobacteriales</taxon>
        <taxon>Weeksellaceae</taxon>
        <taxon>Chryseobacterium group</taxon>
        <taxon>Chryseobacterium</taxon>
    </lineage>
</organism>
<gene>
    <name evidence="1" type="ORF">N0B16_09105</name>
</gene>
<sequence>MIRTILIETDFSLESLILLKKILKEKDHTEKDTRYNILLVSGYDTGDSIRDLLFNTKSTVLNKIRNREFCNAYGIIKNKYPSLVGKIVCDVFTGSFQRTFENYLAAQNVDEAYYSTSLKNKNTKGKFDLSSFIKKAKHIPVREIIVENKEYMPEKGKLAEIFVEV</sequence>
<protein>
    <submittedName>
        <fullName evidence="1">Uncharacterized protein</fullName>
    </submittedName>
</protein>
<accession>A0ABT2VX68</accession>
<dbReference type="RefSeq" id="WP_262990522.1">
    <property type="nucleotide sequence ID" value="NZ_JAOTEN010000002.1"/>
</dbReference>
<keyword evidence="2" id="KW-1185">Reference proteome</keyword>
<proteinExistence type="predicted"/>
<dbReference type="EMBL" id="JAOTEN010000002">
    <property type="protein sequence ID" value="MCU7614591.1"/>
    <property type="molecule type" value="Genomic_DNA"/>
</dbReference>
<comment type="caution">
    <text evidence="1">The sequence shown here is derived from an EMBL/GenBank/DDBJ whole genome shotgun (WGS) entry which is preliminary data.</text>
</comment>